<comment type="caution">
    <text evidence="1">The sequence shown here is derived from an EMBL/GenBank/DDBJ whole genome shotgun (WGS) entry which is preliminary data.</text>
</comment>
<evidence type="ECO:0000313" key="1">
    <source>
        <dbReference type="EMBL" id="KAH6876587.1"/>
    </source>
</evidence>
<accession>A0A9P8VTQ4</accession>
<dbReference type="Proteomes" id="UP000777438">
    <property type="component" value="Unassembled WGS sequence"/>
</dbReference>
<dbReference type="OrthoDB" id="5311240at2759"/>
<evidence type="ECO:0000313" key="2">
    <source>
        <dbReference type="Proteomes" id="UP000777438"/>
    </source>
</evidence>
<dbReference type="EMBL" id="JAGPYM010000034">
    <property type="protein sequence ID" value="KAH6876587.1"/>
    <property type="molecule type" value="Genomic_DNA"/>
</dbReference>
<dbReference type="AlphaFoldDB" id="A0A9P8VTQ4"/>
<protein>
    <submittedName>
        <fullName evidence="1">Uncharacterized protein</fullName>
    </submittedName>
</protein>
<sequence length="745" mass="82129">MALAMQWSLDQTSSSAISVATGILRAATADNVQPLAILACEQFGNTIAMCQETILKIERLVVPTPEPAVLAFLKSTVGYFPNDTVSHLGKSLAGVRFLSLAAAMVSTLGASEAAMTMQTMLESTASDATLLPSIRNIRELLSSIESKCCKSGFADQVAGWQLFFGQLDGGLRDDIQNRRMQAIPHGPGMEALLDSLRQLHRVGNDDITKVTVRATRSAPWTVAFIKWCLGSPPSIFWDDGTPMLEKDGTFSVIIQRDRDHKKAEEFQVTIHSSIRGPSDLVSTTIDNTNRHPYMVSIRSFGELIMCHAFDDGLATRAVQEAMPYALRRVVENFTGGGYSPTRTQSMDEFTRGLMPSPFPPDYAISQVYRLLFAKKLEFKTLDDDLKITDLPLISAYFQELSCSCTDCKPGSLRNAMCPREVFLGKLFTLVADVLALSLFHYPESLKIEWMAAPSRYSLIHGEALSLMPPVRRMTFFEAVQSILRDKPRSETRGNDCVLDWALSRVGHRLDSEAIESFVISSFNGQTVWPTVYDSHVYAKRGYLQLSWLPGLLIHKKDVYDIGTSVGSSLKASTETVDLSHEPVVIPRNLFPGMKLQWSVSADSRIAGRLQIGLMVRDADKTYSTSHSPSTIFRISCKDHIYITGDCCHGPNAKLNEVDKLSKFTGPVVPAVSVPFINPKNPFFMSAPSQPQDQTISVVAVDGCDELRFFALSGVPEEGHVVLRRAACLACCLDICRKVDAKALIL</sequence>
<keyword evidence="2" id="KW-1185">Reference proteome</keyword>
<gene>
    <name evidence="1" type="ORF">B0T10DRAFT_552450</name>
</gene>
<proteinExistence type="predicted"/>
<reference evidence="1 2" key="1">
    <citation type="journal article" date="2021" name="Nat. Commun.">
        <title>Genetic determinants of endophytism in the Arabidopsis root mycobiome.</title>
        <authorList>
            <person name="Mesny F."/>
            <person name="Miyauchi S."/>
            <person name="Thiergart T."/>
            <person name="Pickel B."/>
            <person name="Atanasova L."/>
            <person name="Karlsson M."/>
            <person name="Huettel B."/>
            <person name="Barry K.W."/>
            <person name="Haridas S."/>
            <person name="Chen C."/>
            <person name="Bauer D."/>
            <person name="Andreopoulos W."/>
            <person name="Pangilinan J."/>
            <person name="LaButti K."/>
            <person name="Riley R."/>
            <person name="Lipzen A."/>
            <person name="Clum A."/>
            <person name="Drula E."/>
            <person name="Henrissat B."/>
            <person name="Kohler A."/>
            <person name="Grigoriev I.V."/>
            <person name="Martin F.M."/>
            <person name="Hacquard S."/>
        </authorList>
    </citation>
    <scope>NUCLEOTIDE SEQUENCE [LARGE SCALE GENOMIC DNA]</scope>
    <source>
        <strain evidence="1 2">MPI-CAGE-CH-0241</strain>
    </source>
</reference>
<name>A0A9P8VTQ4_9HYPO</name>
<organism evidence="1 2">
    <name type="scientific">Thelonectria olida</name>
    <dbReference type="NCBI Taxonomy" id="1576542"/>
    <lineage>
        <taxon>Eukaryota</taxon>
        <taxon>Fungi</taxon>
        <taxon>Dikarya</taxon>
        <taxon>Ascomycota</taxon>
        <taxon>Pezizomycotina</taxon>
        <taxon>Sordariomycetes</taxon>
        <taxon>Hypocreomycetidae</taxon>
        <taxon>Hypocreales</taxon>
        <taxon>Nectriaceae</taxon>
        <taxon>Thelonectria</taxon>
    </lineage>
</organism>